<accession>A0A286E9E8</accession>
<keyword evidence="4" id="KW-0547">Nucleotide-binding</keyword>
<dbReference type="AlphaFoldDB" id="A0A286E9E8"/>
<keyword evidence="6" id="KW-0051">Antiviral defense</keyword>
<evidence type="ECO:0000256" key="6">
    <source>
        <dbReference type="ARBA" id="ARBA00023118"/>
    </source>
</evidence>
<sequence length="159" mass="16429">MTATIRSITPQPTDVQWTAAHESVTVDLTRVEAKAGAVLSAVSLPLAAAAVAAPALDLAGPALAMTLAGLALLAAAILLVLVVIRPAGMVGRPPGGSWLYWATVDDPDIARDVATDHRALQLGRRARILAHKMRRLRQAVTLLIAGVAILTGAALLSLI</sequence>
<dbReference type="GO" id="GO:0000166">
    <property type="term" value="F:nucleotide binding"/>
    <property type="evidence" value="ECO:0007669"/>
    <property type="project" value="UniProtKB-KW"/>
</dbReference>
<proteinExistence type="predicted"/>
<dbReference type="InterPro" id="IPR043760">
    <property type="entry name" value="PycTM_dom"/>
</dbReference>
<feature type="domain" description="Pycsar effector protein" evidence="9">
    <location>
        <begin position="19"/>
        <end position="156"/>
    </location>
</feature>
<reference evidence="10 11" key="1">
    <citation type="submission" date="2017-09" db="EMBL/GenBank/DDBJ databases">
        <authorList>
            <person name="Ehlers B."/>
            <person name="Leendertz F.H."/>
        </authorList>
    </citation>
    <scope>NUCLEOTIDE SEQUENCE [LARGE SCALE GENOMIC DNA]</scope>
    <source>
        <strain evidence="10 11">CGMCC 4.7095</strain>
    </source>
</reference>
<keyword evidence="3 8" id="KW-0812">Transmembrane</keyword>
<evidence type="ECO:0000256" key="5">
    <source>
        <dbReference type="ARBA" id="ARBA00022989"/>
    </source>
</evidence>
<dbReference type="Proteomes" id="UP000219072">
    <property type="component" value="Unassembled WGS sequence"/>
</dbReference>
<evidence type="ECO:0000256" key="8">
    <source>
        <dbReference type="SAM" id="Phobius"/>
    </source>
</evidence>
<feature type="transmembrane region" description="Helical" evidence="8">
    <location>
        <begin position="37"/>
        <end position="56"/>
    </location>
</feature>
<comment type="subcellular location">
    <subcellularLocation>
        <location evidence="1">Cell membrane</location>
    </subcellularLocation>
</comment>
<keyword evidence="5 8" id="KW-1133">Transmembrane helix</keyword>
<dbReference type="Pfam" id="PF18967">
    <property type="entry name" value="PycTM"/>
    <property type="match status" value="1"/>
</dbReference>
<protein>
    <recommendedName>
        <fullName evidence="9">Pycsar effector protein domain-containing protein</fullName>
    </recommendedName>
</protein>
<evidence type="ECO:0000313" key="10">
    <source>
        <dbReference type="EMBL" id="SOD67510.1"/>
    </source>
</evidence>
<feature type="transmembrane region" description="Helical" evidence="8">
    <location>
        <begin position="62"/>
        <end position="84"/>
    </location>
</feature>
<evidence type="ECO:0000313" key="11">
    <source>
        <dbReference type="Proteomes" id="UP000219072"/>
    </source>
</evidence>
<evidence type="ECO:0000256" key="3">
    <source>
        <dbReference type="ARBA" id="ARBA00022692"/>
    </source>
</evidence>
<name>A0A286E9E8_9ACTN</name>
<gene>
    <name evidence="10" type="ORF">SAMN06297387_13141</name>
</gene>
<dbReference type="EMBL" id="OCNE01000031">
    <property type="protein sequence ID" value="SOD67510.1"/>
    <property type="molecule type" value="Genomic_DNA"/>
</dbReference>
<evidence type="ECO:0000256" key="1">
    <source>
        <dbReference type="ARBA" id="ARBA00004236"/>
    </source>
</evidence>
<keyword evidence="7 8" id="KW-0472">Membrane</keyword>
<keyword evidence="11" id="KW-1185">Reference proteome</keyword>
<dbReference type="RefSeq" id="WP_097234030.1">
    <property type="nucleotide sequence ID" value="NZ_OCNE01000031.1"/>
</dbReference>
<evidence type="ECO:0000256" key="4">
    <source>
        <dbReference type="ARBA" id="ARBA00022741"/>
    </source>
</evidence>
<evidence type="ECO:0000259" key="9">
    <source>
        <dbReference type="Pfam" id="PF18967"/>
    </source>
</evidence>
<dbReference type="GO" id="GO:0005886">
    <property type="term" value="C:plasma membrane"/>
    <property type="evidence" value="ECO:0007669"/>
    <property type="project" value="UniProtKB-SubCell"/>
</dbReference>
<evidence type="ECO:0000256" key="7">
    <source>
        <dbReference type="ARBA" id="ARBA00023136"/>
    </source>
</evidence>
<evidence type="ECO:0000256" key="2">
    <source>
        <dbReference type="ARBA" id="ARBA00022475"/>
    </source>
</evidence>
<feature type="transmembrane region" description="Helical" evidence="8">
    <location>
        <begin position="139"/>
        <end position="158"/>
    </location>
</feature>
<dbReference type="GO" id="GO:0051607">
    <property type="term" value="P:defense response to virus"/>
    <property type="evidence" value="ECO:0007669"/>
    <property type="project" value="UniProtKB-KW"/>
</dbReference>
<keyword evidence="2" id="KW-1003">Cell membrane</keyword>
<organism evidence="10 11">
    <name type="scientific">Streptomyces zhaozhouensis</name>
    <dbReference type="NCBI Taxonomy" id="1300267"/>
    <lineage>
        <taxon>Bacteria</taxon>
        <taxon>Bacillati</taxon>
        <taxon>Actinomycetota</taxon>
        <taxon>Actinomycetes</taxon>
        <taxon>Kitasatosporales</taxon>
        <taxon>Streptomycetaceae</taxon>
        <taxon>Streptomyces</taxon>
    </lineage>
</organism>